<accession>A0A0S4M4X3</accession>
<keyword evidence="6" id="KW-1185">Reference proteome</keyword>
<evidence type="ECO:0000256" key="1">
    <source>
        <dbReference type="ARBA" id="ARBA00006499"/>
    </source>
</evidence>
<evidence type="ECO:0000256" key="2">
    <source>
        <dbReference type="ARBA" id="ARBA00022801"/>
    </source>
</evidence>
<evidence type="ECO:0000259" key="4">
    <source>
        <dbReference type="Pfam" id="PF02230"/>
    </source>
</evidence>
<gene>
    <name evidence="5" type="ORF">Ark11_1219</name>
</gene>
<dbReference type="GO" id="GO:0008474">
    <property type="term" value="F:palmitoyl-(protein) hydrolase activity"/>
    <property type="evidence" value="ECO:0007669"/>
    <property type="project" value="TreeGrafter"/>
</dbReference>
<dbReference type="InterPro" id="IPR029058">
    <property type="entry name" value="AB_hydrolase_fold"/>
</dbReference>
<sequence>MTDERVLGDCVIRSWGDNPLILIILLHGLGDNAENLMFLGEALYSARYGSKVIALNAPYKSIPYFSGEVMRSWFNLSLSWDIGIGDADGLAASCQRVLDVIEDAIKKDNFSERNIFLGGFSQGGIVCLMLSIMMKRQIGGIFSLSSMLRDIDLPSDDIVQKNIDTPIFFAEGLRDEIIPEDVRRVTENVLASLFPDRLTYNKYDIGHNLAKEEIDDLREWIHEKIKFPQ</sequence>
<name>A0A0S4M4X3_9BURK</name>
<dbReference type="EMBL" id="LN906597">
    <property type="protein sequence ID" value="CUT18028.1"/>
    <property type="molecule type" value="Genomic_DNA"/>
</dbReference>
<dbReference type="RefSeq" id="WP_092343339.1">
    <property type="nucleotide sequence ID" value="NZ_FLSL01000090.1"/>
</dbReference>
<keyword evidence="3" id="KW-1133">Transmembrane helix</keyword>
<dbReference type="GO" id="GO:0052689">
    <property type="term" value="F:carboxylic ester hydrolase activity"/>
    <property type="evidence" value="ECO:0007669"/>
    <property type="project" value="TreeGrafter"/>
</dbReference>
<reference evidence="6" key="1">
    <citation type="submission" date="2015-11" db="EMBL/GenBank/DDBJ databases">
        <authorList>
            <person name="Seth-Smith H.M.B."/>
        </authorList>
    </citation>
    <scope>NUCLEOTIDE SEQUENCE [LARGE SCALE GENOMIC DNA]</scope>
    <source>
        <strain evidence="6">2013Ark11</strain>
    </source>
</reference>
<dbReference type="InterPro" id="IPR050565">
    <property type="entry name" value="LYPA1-2/EST-like"/>
</dbReference>
<organism evidence="5 6">
    <name type="scientific">Candidatus Ichthyocystis hellenicum</name>
    <dbReference type="NCBI Taxonomy" id="1561003"/>
    <lineage>
        <taxon>Bacteria</taxon>
        <taxon>Pseudomonadati</taxon>
        <taxon>Pseudomonadota</taxon>
        <taxon>Betaproteobacteria</taxon>
        <taxon>Burkholderiales</taxon>
        <taxon>Candidatus Ichthyocystis</taxon>
    </lineage>
</organism>
<dbReference type="InterPro" id="IPR003140">
    <property type="entry name" value="PLipase/COase/thioEstase"/>
</dbReference>
<evidence type="ECO:0000313" key="6">
    <source>
        <dbReference type="Proteomes" id="UP000198651"/>
    </source>
</evidence>
<dbReference type="Gene3D" id="3.40.50.1820">
    <property type="entry name" value="alpha/beta hydrolase"/>
    <property type="match status" value="1"/>
</dbReference>
<dbReference type="SUPFAM" id="SSF53474">
    <property type="entry name" value="alpha/beta-Hydrolases"/>
    <property type="match status" value="1"/>
</dbReference>
<protein>
    <submittedName>
        <fullName evidence="5">Putative phospholipase/carboxylesterase</fullName>
    </submittedName>
</protein>
<dbReference type="Pfam" id="PF02230">
    <property type="entry name" value="Abhydrolase_2"/>
    <property type="match status" value="1"/>
</dbReference>
<dbReference type="PANTHER" id="PTHR10655:SF17">
    <property type="entry name" value="LYSOPHOSPHOLIPASE-LIKE PROTEIN 1"/>
    <property type="match status" value="1"/>
</dbReference>
<dbReference type="AlphaFoldDB" id="A0A0S4M4X3"/>
<dbReference type="GO" id="GO:0005737">
    <property type="term" value="C:cytoplasm"/>
    <property type="evidence" value="ECO:0007669"/>
    <property type="project" value="TreeGrafter"/>
</dbReference>
<feature type="transmembrane region" description="Helical" evidence="3">
    <location>
        <begin position="115"/>
        <end position="134"/>
    </location>
</feature>
<comment type="similarity">
    <text evidence="1">Belongs to the AB hydrolase superfamily. AB hydrolase 2 family.</text>
</comment>
<proteinExistence type="inferred from homology"/>
<keyword evidence="3" id="KW-0812">Transmembrane</keyword>
<dbReference type="OrthoDB" id="9801763at2"/>
<evidence type="ECO:0000313" key="5">
    <source>
        <dbReference type="EMBL" id="CUT18028.1"/>
    </source>
</evidence>
<feature type="domain" description="Phospholipase/carboxylesterase/thioesterase" evidence="4">
    <location>
        <begin position="12"/>
        <end position="222"/>
    </location>
</feature>
<dbReference type="STRING" id="1561003.Ark11_1219"/>
<evidence type="ECO:0000256" key="3">
    <source>
        <dbReference type="SAM" id="Phobius"/>
    </source>
</evidence>
<keyword evidence="2" id="KW-0378">Hydrolase</keyword>
<dbReference type="PANTHER" id="PTHR10655">
    <property type="entry name" value="LYSOPHOSPHOLIPASE-RELATED"/>
    <property type="match status" value="1"/>
</dbReference>
<keyword evidence="3" id="KW-0472">Membrane</keyword>
<dbReference type="Proteomes" id="UP000198651">
    <property type="component" value="Chromosome I"/>
</dbReference>